<dbReference type="Proteomes" id="UP000317388">
    <property type="component" value="Segment"/>
</dbReference>
<protein>
    <submittedName>
        <fullName evidence="3">Uncharacterized protein</fullName>
    </submittedName>
</protein>
<sequence>MVSANIMLFDRFIYKATARDSSLVIVQHIPPQVVHYVICMLTLKVITVHSKDVDYLCYVLCWHALSKYPHLCVWRALSIVRKYIPPGVTNVTRVQMLFTQFAHKPSHVQPVLCETALLPEVCKWNVPVMLKAGPVIHLSVHNLHLITAQYYVTARPVGGTSHTLVVGQDIAHLHNTNVGCAFPIQGLGNGTEGTTVLFGELLATGEFDVYDCATVDDYLWLNGRCNHMDRMRVFQTKMGTMYYDSTCPLRIKSRAMFSVASARMLLTNECDGLVFVPPTPELPAILWQPKPTVYLLCNNGQLYATGSAVTVGPLIGGPECQRPHVVVCAVSADGWVFVRDAPHKLYPDSIGQVNLTACVHAVDAEQVFSAVEAL</sequence>
<name>A0A3Q9EGP4_ISKNV</name>
<evidence type="ECO:0000313" key="3">
    <source>
        <dbReference type="EMBL" id="AZQ21071.1"/>
    </source>
</evidence>
<dbReference type="EMBL" id="MK098187">
    <property type="protein sequence ID" value="AZQ21071.1"/>
    <property type="molecule type" value="Genomic_DNA"/>
</dbReference>
<reference evidence="3" key="1">
    <citation type="submission" date="2018-10" db="EMBL/GenBank/DDBJ databases">
        <title>Phylogenomic characterization of red seabream iridovirus from Florida pompano Trachinotus carolinus maricultured in the Caribbean Sea.</title>
        <authorList>
            <person name="Koda S.A."/>
            <person name="Subramaniam K."/>
            <person name="Pouder D.B."/>
            <person name="Yanong R.P."/>
            <person name="Frasca S.Jr."/>
            <person name="Waltzek T.B."/>
        </authorList>
    </citation>
    <scope>NUCLEOTIDE SEQUENCE [LARGE SCALE GENOMIC DNA]</scope>
    <source>
        <strain evidence="1">PIV2010</strain>
        <strain evidence="2">PIV2014a</strain>
        <strain evidence="3">PIV2016</strain>
    </source>
</reference>
<dbReference type="EMBL" id="MK098185">
    <property type="protein sequence ID" value="AZQ20829.1"/>
    <property type="molecule type" value="Genomic_DNA"/>
</dbReference>
<accession>A0A3Q9EGP4</accession>
<organism evidence="3">
    <name type="scientific">Pompano iridovirus</name>
    <dbReference type="NCBI Taxonomy" id="2494350"/>
    <lineage>
        <taxon>Viruses</taxon>
        <taxon>Varidnaviria</taxon>
        <taxon>Bamfordvirae</taxon>
        <taxon>Nucleocytoviricota</taxon>
        <taxon>Megaviricetes</taxon>
        <taxon>Pimascovirales</taxon>
        <taxon>Pimascovirales incertae sedis</taxon>
        <taxon>Iridoviridae</taxon>
        <taxon>Alphairidovirinae</taxon>
        <taxon>Megalocytivirus</taxon>
        <taxon>Megalocytivirus pagrus1</taxon>
        <taxon>Infectious spleen and kidney necrosis virus</taxon>
    </lineage>
</organism>
<dbReference type="Proteomes" id="UP000319415">
    <property type="component" value="Segment"/>
</dbReference>
<evidence type="ECO:0000313" key="2">
    <source>
        <dbReference type="EMBL" id="AZQ20939.1"/>
    </source>
</evidence>
<evidence type="ECO:0000313" key="1">
    <source>
        <dbReference type="EMBL" id="AZQ20829.1"/>
    </source>
</evidence>
<dbReference type="EMBL" id="MK098186">
    <property type="protein sequence ID" value="AZQ20939.1"/>
    <property type="molecule type" value="Genomic_DNA"/>
</dbReference>
<gene>
    <name evidence="3" type="primary">ORF81</name>
</gene>
<dbReference type="Proteomes" id="UP000319271">
    <property type="component" value="Segment"/>
</dbReference>
<proteinExistence type="predicted"/>